<dbReference type="AlphaFoldDB" id="A0A4R3LDN2"/>
<sequence>MLVIRKANREDLKGIQQLLVESGLYHHDLSEHLQHFLVVESSEGCEILGVAGMEVYHPYGLLRSFVLKREIWKPQIGLQLIQMLLMQAEKLKCDSIFLITNTLAPLFEPLGFSMIQKEELPESIRTSAHLNSSMSHGIPMVYHCLQREGKEAVQVDP</sequence>
<keyword evidence="3" id="KW-1185">Reference proteome</keyword>
<keyword evidence="2" id="KW-0808">Transferase</keyword>
<comment type="caution">
    <text evidence="2">The sequence shown here is derived from an EMBL/GenBank/DDBJ whole genome shotgun (WGS) entry which is preliminary data.</text>
</comment>
<dbReference type="InterPro" id="IPR000182">
    <property type="entry name" value="GNAT_dom"/>
</dbReference>
<dbReference type="PROSITE" id="PS51186">
    <property type="entry name" value="GNAT"/>
    <property type="match status" value="1"/>
</dbReference>
<dbReference type="EMBL" id="SMAG01000002">
    <property type="protein sequence ID" value="TCS95576.1"/>
    <property type="molecule type" value="Genomic_DNA"/>
</dbReference>
<proteinExistence type="predicted"/>
<evidence type="ECO:0000313" key="3">
    <source>
        <dbReference type="Proteomes" id="UP000294937"/>
    </source>
</evidence>
<reference evidence="2 3" key="1">
    <citation type="submission" date="2019-03" db="EMBL/GenBank/DDBJ databases">
        <title>Genomic Encyclopedia of Type Strains, Phase IV (KMG-IV): sequencing the most valuable type-strain genomes for metagenomic binning, comparative biology and taxonomic classification.</title>
        <authorList>
            <person name="Goeker M."/>
        </authorList>
    </citation>
    <scope>NUCLEOTIDE SEQUENCE [LARGE SCALE GENOMIC DNA]</scope>
    <source>
        <strain evidence="2 3">DSM 45707</strain>
    </source>
</reference>
<accession>A0A4R3LDN2</accession>
<dbReference type="OrthoDB" id="2678531at2"/>
<feature type="domain" description="N-acetyltransferase" evidence="1">
    <location>
        <begin position="2"/>
        <end position="139"/>
    </location>
</feature>
<dbReference type="Proteomes" id="UP000294937">
    <property type="component" value="Unassembled WGS sequence"/>
</dbReference>
<evidence type="ECO:0000259" key="1">
    <source>
        <dbReference type="PROSITE" id="PS51186"/>
    </source>
</evidence>
<organism evidence="2 3">
    <name type="scientific">Hazenella coriacea</name>
    <dbReference type="NCBI Taxonomy" id="1179467"/>
    <lineage>
        <taxon>Bacteria</taxon>
        <taxon>Bacillati</taxon>
        <taxon>Bacillota</taxon>
        <taxon>Bacilli</taxon>
        <taxon>Bacillales</taxon>
        <taxon>Thermoactinomycetaceae</taxon>
        <taxon>Hazenella</taxon>
    </lineage>
</organism>
<evidence type="ECO:0000313" key="2">
    <source>
        <dbReference type="EMBL" id="TCS95576.1"/>
    </source>
</evidence>
<dbReference type="InterPro" id="IPR016181">
    <property type="entry name" value="Acyl_CoA_acyltransferase"/>
</dbReference>
<dbReference type="RefSeq" id="WP_131923572.1">
    <property type="nucleotide sequence ID" value="NZ_SMAG01000002.1"/>
</dbReference>
<dbReference type="Gene3D" id="3.40.630.30">
    <property type="match status" value="1"/>
</dbReference>
<dbReference type="SUPFAM" id="SSF55729">
    <property type="entry name" value="Acyl-CoA N-acyltransferases (Nat)"/>
    <property type="match status" value="1"/>
</dbReference>
<dbReference type="GO" id="GO:0016747">
    <property type="term" value="F:acyltransferase activity, transferring groups other than amino-acyl groups"/>
    <property type="evidence" value="ECO:0007669"/>
    <property type="project" value="InterPro"/>
</dbReference>
<gene>
    <name evidence="2" type="ORF">EDD58_102150</name>
</gene>
<protein>
    <submittedName>
        <fullName evidence="2">N-acetylglutamate synthase-like GNAT family acetyltransferase</fullName>
    </submittedName>
</protein>
<name>A0A4R3LDN2_9BACL</name>